<evidence type="ECO:0000313" key="6">
    <source>
        <dbReference type="Proteomes" id="UP000030655"/>
    </source>
</evidence>
<keyword evidence="1" id="KW-0819">tRNA processing</keyword>
<dbReference type="Gene3D" id="6.20.50.20">
    <property type="match status" value="1"/>
</dbReference>
<keyword evidence="3" id="KW-0862">Zinc</keyword>
<dbReference type="HOGENOM" id="CLU_079140_4_2_1"/>
<dbReference type="AlphaFoldDB" id="A0A059EWM4"/>
<evidence type="ECO:0000256" key="4">
    <source>
        <dbReference type="ARBA" id="ARBA00038402"/>
    </source>
</evidence>
<organism evidence="5 6">
    <name type="scientific">Anncaliia algerae PRA339</name>
    <dbReference type="NCBI Taxonomy" id="1288291"/>
    <lineage>
        <taxon>Eukaryota</taxon>
        <taxon>Fungi</taxon>
        <taxon>Fungi incertae sedis</taxon>
        <taxon>Microsporidia</taxon>
        <taxon>Tubulinosematoidea</taxon>
        <taxon>Tubulinosematidae</taxon>
        <taxon>Anncaliia</taxon>
    </lineage>
</organism>
<dbReference type="VEuPathDB" id="MicrosporidiaDB:H312_03335"/>
<accession>A0A059EWM4</accession>
<evidence type="ECO:0000256" key="1">
    <source>
        <dbReference type="ARBA" id="ARBA00022694"/>
    </source>
</evidence>
<dbReference type="PANTHER" id="PTHR14742:SF0">
    <property type="entry name" value="RIBONUCLEASE P PROTEIN SUBUNIT P21"/>
    <property type="match status" value="1"/>
</dbReference>
<keyword evidence="2" id="KW-0479">Metal-binding</keyword>
<evidence type="ECO:0000313" key="5">
    <source>
        <dbReference type="EMBL" id="KCZ79277.1"/>
    </source>
</evidence>
<dbReference type="Pfam" id="PF04032">
    <property type="entry name" value="Rpr2"/>
    <property type="match status" value="1"/>
</dbReference>
<protein>
    <submittedName>
        <fullName evidence="5">Uncharacterized protein</fullName>
    </submittedName>
</protein>
<dbReference type="Proteomes" id="UP000030655">
    <property type="component" value="Unassembled WGS sequence"/>
</dbReference>
<reference evidence="6" key="1">
    <citation type="submission" date="2013-02" db="EMBL/GenBank/DDBJ databases">
        <authorList>
            <consortium name="The Broad Institute Genome Sequencing Platform"/>
            <person name="Cuomo C."/>
            <person name="Becnel J."/>
            <person name="Sanscrainte N."/>
            <person name="Walker B."/>
            <person name="Young S.K."/>
            <person name="Zeng Q."/>
            <person name="Gargeya S."/>
            <person name="Fitzgerald M."/>
            <person name="Haas B."/>
            <person name="Abouelleil A."/>
            <person name="Alvarado L."/>
            <person name="Arachchi H.M."/>
            <person name="Berlin A.M."/>
            <person name="Chapman S.B."/>
            <person name="Dewar J."/>
            <person name="Goldberg J."/>
            <person name="Griggs A."/>
            <person name="Gujja S."/>
            <person name="Hansen M."/>
            <person name="Howarth C."/>
            <person name="Imamovic A."/>
            <person name="Larimer J."/>
            <person name="McCowan C."/>
            <person name="Murphy C."/>
            <person name="Neiman D."/>
            <person name="Pearson M."/>
            <person name="Priest M."/>
            <person name="Roberts A."/>
            <person name="Saif S."/>
            <person name="Shea T."/>
            <person name="Sisk P."/>
            <person name="Sykes S."/>
            <person name="Wortman J."/>
            <person name="Nusbaum C."/>
            <person name="Birren B."/>
        </authorList>
    </citation>
    <scope>NUCLEOTIDE SEQUENCE [LARGE SCALE GENOMIC DNA]</scope>
    <source>
        <strain evidence="6">PRA339</strain>
    </source>
</reference>
<sequence>MKKNTNHVYSQINYLYDISFVQPNNSKKYIKKMIDLSKKHQLRLSKEIKRSICRKCYSILIMNLNSSSRIEKLKEGTSLVTICLACNNEKKIVFQGKGSETQ</sequence>
<gene>
    <name evidence="5" type="ORF">H312_03335</name>
</gene>
<dbReference type="OrthoDB" id="128536at2759"/>
<evidence type="ECO:0000256" key="3">
    <source>
        <dbReference type="ARBA" id="ARBA00022833"/>
    </source>
</evidence>
<proteinExistence type="inferred from homology"/>
<comment type="similarity">
    <text evidence="4">Belongs to the eukaryotic/archaeal RNase P protein component 4 family.</text>
</comment>
<dbReference type="PANTHER" id="PTHR14742">
    <property type="entry name" value="RIBONUCLEASE P SUBUNIT P21"/>
    <property type="match status" value="1"/>
</dbReference>
<dbReference type="GO" id="GO:0008033">
    <property type="term" value="P:tRNA processing"/>
    <property type="evidence" value="ECO:0007669"/>
    <property type="project" value="UniProtKB-KW"/>
</dbReference>
<name>A0A059EWM4_9MICR</name>
<dbReference type="GO" id="GO:0005655">
    <property type="term" value="C:nucleolar ribonuclease P complex"/>
    <property type="evidence" value="ECO:0007669"/>
    <property type="project" value="TreeGrafter"/>
</dbReference>
<dbReference type="GO" id="GO:0046872">
    <property type="term" value="F:metal ion binding"/>
    <property type="evidence" value="ECO:0007669"/>
    <property type="project" value="UniProtKB-KW"/>
</dbReference>
<keyword evidence="6" id="KW-1185">Reference proteome</keyword>
<dbReference type="InterPro" id="IPR007175">
    <property type="entry name" value="Rpr2/Snm1/Rpp21"/>
</dbReference>
<dbReference type="EMBL" id="KK365309">
    <property type="protein sequence ID" value="KCZ79277.1"/>
    <property type="molecule type" value="Genomic_DNA"/>
</dbReference>
<evidence type="ECO:0000256" key="2">
    <source>
        <dbReference type="ARBA" id="ARBA00022723"/>
    </source>
</evidence>
<reference evidence="5 6" key="2">
    <citation type="submission" date="2014-03" db="EMBL/GenBank/DDBJ databases">
        <title>The Genome Sequence of Anncaliia algerae insect isolate PRA339.</title>
        <authorList>
            <consortium name="The Broad Institute Genome Sequencing Platform"/>
            <consortium name="The Broad Institute Genome Sequencing Center for Infectious Disease"/>
            <person name="Cuomo C."/>
            <person name="Becnel J."/>
            <person name="Sanscrainte N."/>
            <person name="Walker B."/>
            <person name="Young S.K."/>
            <person name="Zeng Q."/>
            <person name="Gargeya S."/>
            <person name="Fitzgerald M."/>
            <person name="Haas B."/>
            <person name="Abouelleil A."/>
            <person name="Alvarado L."/>
            <person name="Arachchi H.M."/>
            <person name="Berlin A.M."/>
            <person name="Chapman S.B."/>
            <person name="Dewar J."/>
            <person name="Goldberg J."/>
            <person name="Griggs A."/>
            <person name="Gujja S."/>
            <person name="Hansen M."/>
            <person name="Howarth C."/>
            <person name="Imamovic A."/>
            <person name="Larimer J."/>
            <person name="McCowan C."/>
            <person name="Murphy C."/>
            <person name="Neiman D."/>
            <person name="Pearson M."/>
            <person name="Priest M."/>
            <person name="Roberts A."/>
            <person name="Saif S."/>
            <person name="Shea T."/>
            <person name="Sisk P."/>
            <person name="Sykes S."/>
            <person name="Wortman J."/>
            <person name="Nusbaum C."/>
            <person name="Birren B."/>
        </authorList>
    </citation>
    <scope>NUCLEOTIDE SEQUENCE [LARGE SCALE GENOMIC DNA]</scope>
    <source>
        <strain evidence="5 6">PRA339</strain>
    </source>
</reference>